<dbReference type="Proteomes" id="UP000321272">
    <property type="component" value="Chromosome"/>
</dbReference>
<keyword evidence="1" id="KW-0472">Membrane</keyword>
<feature type="transmembrane region" description="Helical" evidence="1">
    <location>
        <begin position="75"/>
        <end position="98"/>
    </location>
</feature>
<evidence type="ECO:0000256" key="1">
    <source>
        <dbReference type="SAM" id="Phobius"/>
    </source>
</evidence>
<protein>
    <submittedName>
        <fullName evidence="2">Uncharacterized protein</fullName>
    </submittedName>
</protein>
<keyword evidence="1" id="KW-1133">Transmembrane helix</keyword>
<feature type="transmembrane region" description="Helical" evidence="1">
    <location>
        <begin position="35"/>
        <end position="54"/>
    </location>
</feature>
<gene>
    <name evidence="2" type="ORF">FGL86_05680</name>
</gene>
<sequence length="167" mass="18882">MKIQQWWKGCLMSMGLVGLTLNLLAQSLWFTPTVLLLYGDIAALMILTGGLCIWMGERIRTELRHRASSPFGWKVWQLVALIGHMVIWPSMLAGYWVFLSQVRLLMPDTGLLGLLAQGSFWIITAGVVLLTIYAFWLLVLGCHLLLELLQHPGDHHHAHQKRNNSQG</sequence>
<name>A0A5B8SVB0_9GAMM</name>
<keyword evidence="3" id="KW-1185">Reference proteome</keyword>
<organism evidence="2 3">
    <name type="scientific">Pistricoccus aurantiacus</name>
    <dbReference type="NCBI Taxonomy" id="1883414"/>
    <lineage>
        <taxon>Bacteria</taxon>
        <taxon>Pseudomonadati</taxon>
        <taxon>Pseudomonadota</taxon>
        <taxon>Gammaproteobacteria</taxon>
        <taxon>Oceanospirillales</taxon>
        <taxon>Halomonadaceae</taxon>
        <taxon>Pistricoccus</taxon>
    </lineage>
</organism>
<dbReference type="KEGG" id="paur:FGL86_05680"/>
<evidence type="ECO:0000313" key="2">
    <source>
        <dbReference type="EMBL" id="QEA38618.1"/>
    </source>
</evidence>
<reference evidence="2 3" key="1">
    <citation type="submission" date="2019-06" db="EMBL/GenBank/DDBJ databases">
        <title>Genome analyses of bacteria isolated from kimchi.</title>
        <authorList>
            <person name="Lee S."/>
            <person name="Ahn S."/>
            <person name="Roh S."/>
        </authorList>
    </citation>
    <scope>NUCLEOTIDE SEQUENCE [LARGE SCALE GENOMIC DNA]</scope>
    <source>
        <strain evidence="2 3">CBA4606</strain>
    </source>
</reference>
<dbReference type="EMBL" id="CP042382">
    <property type="protein sequence ID" value="QEA38618.1"/>
    <property type="molecule type" value="Genomic_DNA"/>
</dbReference>
<evidence type="ECO:0000313" key="3">
    <source>
        <dbReference type="Proteomes" id="UP000321272"/>
    </source>
</evidence>
<accession>A0A5B8SVB0</accession>
<dbReference type="AlphaFoldDB" id="A0A5B8SVB0"/>
<feature type="transmembrane region" description="Helical" evidence="1">
    <location>
        <begin position="118"/>
        <end position="146"/>
    </location>
</feature>
<keyword evidence="1" id="KW-0812">Transmembrane</keyword>
<dbReference type="RefSeq" id="WP_147183680.1">
    <property type="nucleotide sequence ID" value="NZ_CP042382.1"/>
</dbReference>
<proteinExistence type="predicted"/>